<proteinExistence type="inferred from homology"/>
<dbReference type="Pfam" id="PF01729">
    <property type="entry name" value="QRPTase_C"/>
    <property type="match status" value="1"/>
</dbReference>
<dbReference type="Gene3D" id="3.20.20.70">
    <property type="entry name" value="Aldolase class I"/>
    <property type="match status" value="1"/>
</dbReference>
<organism evidence="4 5">
    <name type="scientific">candidate division TA06 bacterium</name>
    <dbReference type="NCBI Taxonomy" id="2250710"/>
    <lineage>
        <taxon>Bacteria</taxon>
        <taxon>Bacteria division TA06</taxon>
    </lineage>
</organism>
<accession>A0A660SH85</accession>
<gene>
    <name evidence="4" type="ORF">DRP43_04515</name>
</gene>
<dbReference type="EC" id="2.4.2.19" evidence="4"/>
<dbReference type="SUPFAM" id="SSF51690">
    <property type="entry name" value="Nicotinate/Quinolinate PRTase C-terminal domain-like"/>
    <property type="match status" value="1"/>
</dbReference>
<evidence type="ECO:0000259" key="3">
    <source>
        <dbReference type="Pfam" id="PF01729"/>
    </source>
</evidence>
<dbReference type="AlphaFoldDB" id="A0A660SH85"/>
<evidence type="ECO:0000256" key="2">
    <source>
        <dbReference type="ARBA" id="ARBA00022676"/>
    </source>
</evidence>
<dbReference type="InterPro" id="IPR036068">
    <property type="entry name" value="Nicotinate_pribotase-like_C"/>
</dbReference>
<comment type="similarity">
    <text evidence="1">Belongs to the NadC/ModD family.</text>
</comment>
<comment type="caution">
    <text evidence="4">The sequence shown here is derived from an EMBL/GenBank/DDBJ whole genome shotgun (WGS) entry which is preliminary data.</text>
</comment>
<protein>
    <submittedName>
        <fullName evidence="4">Nicotinate-nucleotide diphosphorylase (Carboxylating)</fullName>
        <ecNumber evidence="4">2.4.2.19</ecNumber>
    </submittedName>
</protein>
<dbReference type="InterPro" id="IPR013785">
    <property type="entry name" value="Aldolase_TIM"/>
</dbReference>
<evidence type="ECO:0000256" key="1">
    <source>
        <dbReference type="ARBA" id="ARBA00009400"/>
    </source>
</evidence>
<feature type="domain" description="Quinolinate phosphoribosyl transferase C-terminal" evidence="3">
    <location>
        <begin position="3"/>
        <end position="44"/>
    </location>
</feature>
<name>A0A660SH85_UNCT6</name>
<dbReference type="GO" id="GO:0034213">
    <property type="term" value="P:quinolinate catabolic process"/>
    <property type="evidence" value="ECO:0007669"/>
    <property type="project" value="TreeGrafter"/>
</dbReference>
<dbReference type="InterPro" id="IPR002638">
    <property type="entry name" value="Quinolinate_PRibosylTrfase_C"/>
</dbReference>
<keyword evidence="4" id="KW-0808">Transferase</keyword>
<keyword evidence="2 4" id="KW-0328">Glycosyltransferase</keyword>
<dbReference type="PANTHER" id="PTHR32179:SF3">
    <property type="entry name" value="NICOTINATE-NUCLEOTIDE PYROPHOSPHORYLASE [CARBOXYLATING]"/>
    <property type="match status" value="1"/>
</dbReference>
<dbReference type="PANTHER" id="PTHR32179">
    <property type="entry name" value="NICOTINATE-NUCLEOTIDE PYROPHOSPHORYLASE [CARBOXYLATING]"/>
    <property type="match status" value="1"/>
</dbReference>
<sequence>KQTLVEASGNMTLSRIKDVAETGVDFISVGELTHSVKAFDFSLRKEK</sequence>
<dbReference type="GO" id="GO:0009435">
    <property type="term" value="P:NAD+ biosynthetic process"/>
    <property type="evidence" value="ECO:0007669"/>
    <property type="project" value="InterPro"/>
</dbReference>
<reference evidence="4 5" key="1">
    <citation type="submission" date="2018-06" db="EMBL/GenBank/DDBJ databases">
        <title>Extensive metabolic versatility and redundancy in microbially diverse, dynamic hydrothermal sediments.</title>
        <authorList>
            <person name="Dombrowski N."/>
            <person name="Teske A."/>
            <person name="Baker B.J."/>
        </authorList>
    </citation>
    <scope>NUCLEOTIDE SEQUENCE [LARGE SCALE GENOMIC DNA]</scope>
    <source>
        <strain evidence="4">B10_G13</strain>
    </source>
</reference>
<evidence type="ECO:0000313" key="5">
    <source>
        <dbReference type="Proteomes" id="UP000271125"/>
    </source>
</evidence>
<dbReference type="Proteomes" id="UP000271125">
    <property type="component" value="Unassembled WGS sequence"/>
</dbReference>
<dbReference type="GO" id="GO:0004514">
    <property type="term" value="F:nicotinate-nucleotide diphosphorylase (carboxylating) activity"/>
    <property type="evidence" value="ECO:0007669"/>
    <property type="project" value="UniProtKB-EC"/>
</dbReference>
<dbReference type="EMBL" id="QNBD01000200">
    <property type="protein sequence ID" value="RKX69340.1"/>
    <property type="molecule type" value="Genomic_DNA"/>
</dbReference>
<feature type="non-terminal residue" evidence="4">
    <location>
        <position position="1"/>
    </location>
</feature>
<evidence type="ECO:0000313" key="4">
    <source>
        <dbReference type="EMBL" id="RKX69340.1"/>
    </source>
</evidence>
<dbReference type="InterPro" id="IPR027277">
    <property type="entry name" value="NadC/ModD"/>
</dbReference>
<dbReference type="GO" id="GO:0005737">
    <property type="term" value="C:cytoplasm"/>
    <property type="evidence" value="ECO:0007669"/>
    <property type="project" value="TreeGrafter"/>
</dbReference>